<evidence type="ECO:0000313" key="3">
    <source>
        <dbReference type="EMBL" id="VUF14514.1"/>
    </source>
</evidence>
<dbReference type="Proteomes" id="UP000401717">
    <property type="component" value="Unassembled WGS sequence"/>
</dbReference>
<proteinExistence type="predicted"/>
<feature type="domain" description="DUF6883" evidence="1">
    <location>
        <begin position="9"/>
        <end position="108"/>
    </location>
</feature>
<reference evidence="3 4" key="1">
    <citation type="submission" date="2019-06" db="EMBL/GenBank/DDBJ databases">
        <authorList>
            <person name="Rodrigo-Torres L."/>
            <person name="Arahal R. D."/>
            <person name="Lucena T."/>
        </authorList>
    </citation>
    <scope>NUCLEOTIDE SEQUENCE [LARGE SCALE GENOMIC DNA]</scope>
    <source>
        <strain evidence="3 4">SW08-7</strain>
    </source>
</reference>
<dbReference type="Pfam" id="PF21814">
    <property type="entry name" value="DUF6883"/>
    <property type="match status" value="1"/>
</dbReference>
<keyword evidence="5" id="KW-1185">Reference proteome</keyword>
<reference evidence="2" key="3">
    <citation type="submission" date="2021-08" db="EMBL/GenBank/DDBJ databases">
        <authorList>
            <person name="Tani A."/>
            <person name="Ola A."/>
            <person name="Ogura Y."/>
            <person name="Katsura K."/>
            <person name="Hayashi T."/>
        </authorList>
    </citation>
    <scope>NUCLEOTIDE SEQUENCE</scope>
    <source>
        <strain evidence="2">DSM 22415</strain>
    </source>
</reference>
<name>A0A564G356_9HYPH</name>
<dbReference type="EMBL" id="BPQI01000078">
    <property type="protein sequence ID" value="GJD56979.1"/>
    <property type="molecule type" value="Genomic_DNA"/>
</dbReference>
<dbReference type="AlphaFoldDB" id="A0A564G356"/>
<evidence type="ECO:0000313" key="5">
    <source>
        <dbReference type="Proteomes" id="UP001055303"/>
    </source>
</evidence>
<protein>
    <recommendedName>
        <fullName evidence="1">DUF6883 domain-containing protein</fullName>
    </recommendedName>
</protein>
<dbReference type="Proteomes" id="UP001055303">
    <property type="component" value="Unassembled WGS sequence"/>
</dbReference>
<organism evidence="3 4">
    <name type="scientific">Methylobacterium dankookense</name>
    <dbReference type="NCBI Taxonomy" id="560405"/>
    <lineage>
        <taxon>Bacteria</taxon>
        <taxon>Pseudomonadati</taxon>
        <taxon>Pseudomonadota</taxon>
        <taxon>Alphaproteobacteria</taxon>
        <taxon>Hyphomicrobiales</taxon>
        <taxon>Methylobacteriaceae</taxon>
        <taxon>Methylobacterium</taxon>
    </lineage>
</organism>
<gene>
    <name evidence="2" type="ORF">IFDJLNFL_2877</name>
    <name evidence="3" type="ORF">MTDSW087_04239</name>
</gene>
<sequence length="110" mass="12072">MVPWPSGHIVPTRKLTGDLLDPNHSQGAAKCRFLTAFGFHPQDPAALERALLAHASPANFLDIQVSPYGLRFRQHGPMPTPVEADPVVRSIWQIDPSTGLARFVTLKPAR</sequence>
<reference evidence="2" key="2">
    <citation type="journal article" date="2021" name="Front. Microbiol.">
        <title>Comprehensive Comparative Genomics and Phenotyping of Methylobacterium Species.</title>
        <authorList>
            <person name="Alessa O."/>
            <person name="Ogura Y."/>
            <person name="Fujitani Y."/>
            <person name="Takami H."/>
            <person name="Hayashi T."/>
            <person name="Sahin N."/>
            <person name="Tani A."/>
        </authorList>
    </citation>
    <scope>NUCLEOTIDE SEQUENCE</scope>
    <source>
        <strain evidence="2">DSM 22415</strain>
    </source>
</reference>
<evidence type="ECO:0000313" key="2">
    <source>
        <dbReference type="EMBL" id="GJD56979.1"/>
    </source>
</evidence>
<evidence type="ECO:0000313" key="4">
    <source>
        <dbReference type="Proteomes" id="UP000401717"/>
    </source>
</evidence>
<dbReference type="InterPro" id="IPR049250">
    <property type="entry name" value="DUF6883"/>
</dbReference>
<dbReference type="EMBL" id="CABFVH010000035">
    <property type="protein sequence ID" value="VUF14514.1"/>
    <property type="molecule type" value="Genomic_DNA"/>
</dbReference>
<evidence type="ECO:0000259" key="1">
    <source>
        <dbReference type="Pfam" id="PF21814"/>
    </source>
</evidence>
<accession>A0A564G356</accession>